<dbReference type="EMBL" id="JBBKAI010000002">
    <property type="protein sequence ID" value="MEJ8660607.1"/>
    <property type="molecule type" value="Genomic_DNA"/>
</dbReference>
<name>A0ACC6QQQ2_9ACTN</name>
<dbReference type="Proteomes" id="UP001375539">
    <property type="component" value="Unassembled WGS sequence"/>
</dbReference>
<evidence type="ECO:0000313" key="1">
    <source>
        <dbReference type="EMBL" id="MEJ8660607.1"/>
    </source>
</evidence>
<comment type="caution">
    <text evidence="1">The sequence shown here is derived from an EMBL/GenBank/DDBJ whole genome shotgun (WGS) entry which is preliminary data.</text>
</comment>
<proteinExistence type="predicted"/>
<keyword evidence="2" id="KW-1185">Reference proteome</keyword>
<sequence length="43" mass="4235">MRAESSSAARTGAFTAVTVEEAGAAALWVLRACPRAASGEGGP</sequence>
<gene>
    <name evidence="1" type="ORF">WKI58_29510</name>
</gene>
<accession>A0ACC6QQQ2</accession>
<evidence type="ECO:0000313" key="2">
    <source>
        <dbReference type="Proteomes" id="UP001375539"/>
    </source>
</evidence>
<protein>
    <submittedName>
        <fullName evidence="1">Uncharacterized protein</fullName>
    </submittedName>
</protein>
<organism evidence="1 2">
    <name type="scientific">Streptomyces pratisoli</name>
    <dbReference type="NCBI Taxonomy" id="3139917"/>
    <lineage>
        <taxon>Bacteria</taxon>
        <taxon>Bacillati</taxon>
        <taxon>Actinomycetota</taxon>
        <taxon>Actinomycetes</taxon>
        <taxon>Kitasatosporales</taxon>
        <taxon>Streptomycetaceae</taxon>
        <taxon>Streptomyces</taxon>
    </lineage>
</organism>
<reference evidence="1" key="1">
    <citation type="submission" date="2024-03" db="EMBL/GenBank/DDBJ databases">
        <title>Novel Streptomyces species of biotechnological and ecological value are a feature of Machair soil.</title>
        <authorList>
            <person name="Prole J.R."/>
            <person name="Goodfellow M."/>
            <person name="Allenby N."/>
            <person name="Ward A.C."/>
        </authorList>
    </citation>
    <scope>NUCLEOTIDE SEQUENCE</scope>
    <source>
        <strain evidence="1">MS1.AVA.4</strain>
    </source>
</reference>